<dbReference type="KEGG" id="minf:MESINF_0421"/>
<dbReference type="Pfam" id="PF17159">
    <property type="entry name" value="MASE3"/>
    <property type="match status" value="1"/>
</dbReference>
<sequence>MAELLFTNYIDPYGFTNTLGHIFRLISYFVILEGIVVRSFTEPLYTLYKNMNTTVEELTSIMSETTEIKNPYAAGRQKRVAALSEETAKKMHLTRRSIKEPEMLINLF</sequence>
<reference evidence="2 3" key="1">
    <citation type="submission" date="2017-01" db="EMBL/GenBank/DDBJ databases">
        <authorList>
            <person name="Erauso G."/>
        </authorList>
    </citation>
    <scope>NUCLEOTIDE SEQUENCE [LARGE SCALE GENOMIC DNA]</scope>
    <source>
        <strain evidence="2">MESINF1</strain>
    </source>
</reference>
<dbReference type="Proteomes" id="UP000250796">
    <property type="component" value="Chromosome MESINF"/>
</dbReference>
<evidence type="ECO:0000313" key="2">
    <source>
        <dbReference type="EMBL" id="SSC11870.1"/>
    </source>
</evidence>
<keyword evidence="3" id="KW-1185">Reference proteome</keyword>
<dbReference type="RefSeq" id="WP_169698305.1">
    <property type="nucleotide sequence ID" value="NZ_LS974202.1"/>
</dbReference>
<protein>
    <recommendedName>
        <fullName evidence="1">Membrane-associated sensor domain-containing protein</fullName>
    </recommendedName>
</protein>
<organism evidence="2 3">
    <name type="scientific">Mesotoga infera</name>
    <dbReference type="NCBI Taxonomy" id="1236046"/>
    <lineage>
        <taxon>Bacteria</taxon>
        <taxon>Thermotogati</taxon>
        <taxon>Thermotogota</taxon>
        <taxon>Thermotogae</taxon>
        <taxon>Kosmotogales</taxon>
        <taxon>Kosmotogaceae</taxon>
        <taxon>Mesotoga</taxon>
    </lineage>
</organism>
<gene>
    <name evidence="2" type="ORF">MESINF_0421</name>
</gene>
<accession>A0A7Z7LD60</accession>
<proteinExistence type="predicted"/>
<dbReference type="AlphaFoldDB" id="A0A7Z7LD60"/>
<evidence type="ECO:0000313" key="3">
    <source>
        <dbReference type="Proteomes" id="UP000250796"/>
    </source>
</evidence>
<evidence type="ECO:0000259" key="1">
    <source>
        <dbReference type="Pfam" id="PF17159"/>
    </source>
</evidence>
<dbReference type="EMBL" id="LS974202">
    <property type="protein sequence ID" value="SSC11870.1"/>
    <property type="molecule type" value="Genomic_DNA"/>
</dbReference>
<feature type="domain" description="Membrane-associated sensor" evidence="1">
    <location>
        <begin position="1"/>
        <end position="43"/>
    </location>
</feature>
<dbReference type="InterPro" id="IPR033425">
    <property type="entry name" value="MASE3"/>
</dbReference>
<name>A0A7Z7LD60_9BACT</name>